<evidence type="ECO:0000313" key="1">
    <source>
        <dbReference type="EMBL" id="ACS19095.1"/>
    </source>
</evidence>
<reference evidence="1" key="1">
    <citation type="submission" date="2009-06" db="EMBL/GenBank/DDBJ databases">
        <title>Complete sequence of chromosome 1 of Variovorax paradoxus S110.</title>
        <authorList>
            <consortium name="US DOE Joint Genome Institute"/>
            <person name="Lucas S."/>
            <person name="Copeland A."/>
            <person name="Lapidus A."/>
            <person name="Glavina del Rio T."/>
            <person name="Tice H."/>
            <person name="Bruce D."/>
            <person name="Goodwin L."/>
            <person name="Pitluck S."/>
            <person name="Chertkov O."/>
            <person name="Brettin T."/>
            <person name="Detter J.C."/>
            <person name="Han C."/>
            <person name="Larimer F."/>
            <person name="Land M."/>
            <person name="Hauser L."/>
            <person name="Kyrpides N."/>
            <person name="Ovchinnikova G."/>
            <person name="Orwin P."/>
            <person name="Leadbetter J.R."/>
            <person name="Spain J.C."/>
            <person name="Han J.I."/>
        </authorList>
    </citation>
    <scope>NUCLEOTIDE SEQUENCE</scope>
    <source>
        <strain evidence="1">S110</strain>
    </source>
</reference>
<organism evidence="1">
    <name type="scientific">Variovorax paradoxus (strain S110)</name>
    <dbReference type="NCBI Taxonomy" id="543728"/>
    <lineage>
        <taxon>Bacteria</taxon>
        <taxon>Pseudomonadati</taxon>
        <taxon>Pseudomonadota</taxon>
        <taxon>Betaproteobacteria</taxon>
        <taxon>Burkholderiales</taxon>
        <taxon>Comamonadaceae</taxon>
        <taxon>Variovorax</taxon>
    </lineage>
</organism>
<name>C5CJP2_VARPS</name>
<protein>
    <submittedName>
        <fullName evidence="1">Uncharacterized protein</fullName>
    </submittedName>
</protein>
<dbReference type="KEGG" id="vap:Vapar_2469"/>
<gene>
    <name evidence="1" type="ordered locus">Vapar_2469</name>
</gene>
<proteinExistence type="predicted"/>
<sequence length="241" mass="26912">MLNDEKRGVEEAYTAAGNSSDLRVEADLRGDADLIIAAGWSESRVGMALLRLHSEWDKAEKPPKPSPERISLLASKLQRDAFPLVINRSEAQRRTEKCEHRRTAEARRLAGDWYMHEMAKLVNKLKSLPEVRRALTAYVPKWGIQEAGAKVPAVIAYWLDQTCHQCDGLKFLKMPDAPSLSTKVCRACGGSGIAAVPHGQEGRRVANYMDECCQKGRTSIRRNLSAYRESSTHKRKVVAKA</sequence>
<accession>C5CJP2</accession>
<dbReference type="STRING" id="543728.Vapar_2469"/>
<dbReference type="HOGENOM" id="CLU_1151401_0_0_4"/>
<dbReference type="EMBL" id="CP001635">
    <property type="protein sequence ID" value="ACS19095.1"/>
    <property type="molecule type" value="Genomic_DNA"/>
</dbReference>
<dbReference type="AlphaFoldDB" id="C5CJP2"/>
<dbReference type="eggNOG" id="ENOG502ZPBX">
    <property type="taxonomic scope" value="Bacteria"/>
</dbReference>